<dbReference type="GO" id="GO:0046872">
    <property type="term" value="F:metal ion binding"/>
    <property type="evidence" value="ECO:0007669"/>
    <property type="project" value="UniProtKB-KW"/>
</dbReference>
<dbReference type="FunFam" id="3.60.40.10:FF:000002">
    <property type="entry name" value="Serine/threonine phosphatase stp"/>
    <property type="match status" value="1"/>
</dbReference>
<dbReference type="OrthoDB" id="9801841at2"/>
<name>A0A1G9MNL2_9BACI</name>
<sequence>MNGYYSTDQGKVRAHNEDAGGYFKNADDQVLAVIADGMGGHKAGDVASQMATSLLSDIWRETAELTSPETAESWLTDTLMRVNQSILDYSRSHEECEGMGTTIVSVICSKDFITIAHVGDSRCYLINEQGFKQITEDHSLVNELVRSGQISKDDAEHHPRKNVLLKALGTEENIQADIQSIGWDKGDKLLLCSDGLTNKLSDEEIEEVLSSSVTLQDSARQLIDMANERGGEDNISVVLVDYDSAGEGES</sequence>
<feature type="domain" description="PPM-type phosphatase" evidence="9">
    <location>
        <begin position="2"/>
        <end position="242"/>
    </location>
</feature>
<evidence type="ECO:0000256" key="1">
    <source>
        <dbReference type="ARBA" id="ARBA00001936"/>
    </source>
</evidence>
<accession>A0A1G9MNL2</accession>
<dbReference type="Pfam" id="PF13672">
    <property type="entry name" value="PP2C_2"/>
    <property type="match status" value="1"/>
</dbReference>
<proteinExistence type="predicted"/>
<dbReference type="NCBIfam" id="NF033484">
    <property type="entry name" value="Stp1_PP2C_phos"/>
    <property type="match status" value="1"/>
</dbReference>
<dbReference type="InterPro" id="IPR015655">
    <property type="entry name" value="PP2C"/>
</dbReference>
<dbReference type="Gene3D" id="3.60.40.10">
    <property type="entry name" value="PPM-type phosphatase domain"/>
    <property type="match status" value="1"/>
</dbReference>
<dbReference type="PANTHER" id="PTHR47992">
    <property type="entry name" value="PROTEIN PHOSPHATASE"/>
    <property type="match status" value="1"/>
</dbReference>
<dbReference type="EMBL" id="FNHF01000001">
    <property type="protein sequence ID" value="SDL75507.1"/>
    <property type="molecule type" value="Genomic_DNA"/>
</dbReference>
<dbReference type="InterPro" id="IPR036457">
    <property type="entry name" value="PPM-type-like_dom_sf"/>
</dbReference>
<dbReference type="GO" id="GO:0004722">
    <property type="term" value="F:protein serine/threonine phosphatase activity"/>
    <property type="evidence" value="ECO:0007669"/>
    <property type="project" value="UniProtKB-EC"/>
</dbReference>
<evidence type="ECO:0000313" key="11">
    <source>
        <dbReference type="Proteomes" id="UP000182347"/>
    </source>
</evidence>
<organism evidence="10 11">
    <name type="scientific">Sediminibacillus halophilus</name>
    <dbReference type="NCBI Taxonomy" id="482461"/>
    <lineage>
        <taxon>Bacteria</taxon>
        <taxon>Bacillati</taxon>
        <taxon>Bacillota</taxon>
        <taxon>Bacilli</taxon>
        <taxon>Bacillales</taxon>
        <taxon>Bacillaceae</taxon>
        <taxon>Sediminibacillus</taxon>
    </lineage>
</organism>
<dbReference type="EC" id="3.1.3.16" evidence="2"/>
<comment type="cofactor">
    <cofactor evidence="1">
        <name>Mn(2+)</name>
        <dbReference type="ChEBI" id="CHEBI:29035"/>
    </cofactor>
</comment>
<reference evidence="11" key="1">
    <citation type="submission" date="2016-10" db="EMBL/GenBank/DDBJ databases">
        <authorList>
            <person name="Varghese N."/>
            <person name="Submissions S."/>
        </authorList>
    </citation>
    <scope>NUCLEOTIDE SEQUENCE [LARGE SCALE GENOMIC DNA]</scope>
    <source>
        <strain evidence="11">CGMCC 1.6199</strain>
    </source>
</reference>
<evidence type="ECO:0000256" key="6">
    <source>
        <dbReference type="ARBA" id="ARBA00023211"/>
    </source>
</evidence>
<dbReference type="CDD" id="cd00143">
    <property type="entry name" value="PP2Cc"/>
    <property type="match status" value="1"/>
</dbReference>
<dbReference type="SMART" id="SM00332">
    <property type="entry name" value="PP2Cc"/>
    <property type="match status" value="1"/>
</dbReference>
<comment type="catalytic activity">
    <reaction evidence="7">
        <text>O-phospho-L-seryl-[protein] + H2O = L-seryl-[protein] + phosphate</text>
        <dbReference type="Rhea" id="RHEA:20629"/>
        <dbReference type="Rhea" id="RHEA-COMP:9863"/>
        <dbReference type="Rhea" id="RHEA-COMP:11604"/>
        <dbReference type="ChEBI" id="CHEBI:15377"/>
        <dbReference type="ChEBI" id="CHEBI:29999"/>
        <dbReference type="ChEBI" id="CHEBI:43474"/>
        <dbReference type="ChEBI" id="CHEBI:83421"/>
        <dbReference type="EC" id="3.1.3.16"/>
    </reaction>
</comment>
<dbReference type="RefSeq" id="WP_074597416.1">
    <property type="nucleotide sequence ID" value="NZ_FNHF01000001.1"/>
</dbReference>
<evidence type="ECO:0000256" key="4">
    <source>
        <dbReference type="ARBA" id="ARBA00022801"/>
    </source>
</evidence>
<keyword evidence="6" id="KW-0464">Manganese</keyword>
<protein>
    <recommendedName>
        <fullName evidence="2">protein-serine/threonine phosphatase</fullName>
        <ecNumber evidence="2">3.1.3.16</ecNumber>
    </recommendedName>
</protein>
<keyword evidence="5" id="KW-0904">Protein phosphatase</keyword>
<dbReference type="SMART" id="SM00331">
    <property type="entry name" value="PP2C_SIG"/>
    <property type="match status" value="1"/>
</dbReference>
<evidence type="ECO:0000256" key="2">
    <source>
        <dbReference type="ARBA" id="ARBA00013081"/>
    </source>
</evidence>
<dbReference type="InterPro" id="IPR001932">
    <property type="entry name" value="PPM-type_phosphatase-like_dom"/>
</dbReference>
<dbReference type="SUPFAM" id="SSF81606">
    <property type="entry name" value="PP2C-like"/>
    <property type="match status" value="1"/>
</dbReference>
<gene>
    <name evidence="10" type="ORF">SAMN05216244_0655</name>
</gene>
<evidence type="ECO:0000259" key="9">
    <source>
        <dbReference type="PROSITE" id="PS51746"/>
    </source>
</evidence>
<comment type="catalytic activity">
    <reaction evidence="8">
        <text>O-phospho-L-threonyl-[protein] + H2O = L-threonyl-[protein] + phosphate</text>
        <dbReference type="Rhea" id="RHEA:47004"/>
        <dbReference type="Rhea" id="RHEA-COMP:11060"/>
        <dbReference type="Rhea" id="RHEA-COMP:11605"/>
        <dbReference type="ChEBI" id="CHEBI:15377"/>
        <dbReference type="ChEBI" id="CHEBI:30013"/>
        <dbReference type="ChEBI" id="CHEBI:43474"/>
        <dbReference type="ChEBI" id="CHEBI:61977"/>
        <dbReference type="EC" id="3.1.3.16"/>
    </reaction>
</comment>
<dbReference type="AlphaFoldDB" id="A0A1G9MNL2"/>
<evidence type="ECO:0000256" key="8">
    <source>
        <dbReference type="ARBA" id="ARBA00048336"/>
    </source>
</evidence>
<evidence type="ECO:0000256" key="5">
    <source>
        <dbReference type="ARBA" id="ARBA00022912"/>
    </source>
</evidence>
<dbReference type="PROSITE" id="PS51746">
    <property type="entry name" value="PPM_2"/>
    <property type="match status" value="1"/>
</dbReference>
<evidence type="ECO:0000256" key="3">
    <source>
        <dbReference type="ARBA" id="ARBA00022723"/>
    </source>
</evidence>
<keyword evidence="11" id="KW-1185">Reference proteome</keyword>
<keyword evidence="4" id="KW-0378">Hydrolase</keyword>
<evidence type="ECO:0000313" key="10">
    <source>
        <dbReference type="EMBL" id="SDL75507.1"/>
    </source>
</evidence>
<dbReference type="STRING" id="482461.SAMN05216244_0655"/>
<dbReference type="Proteomes" id="UP000182347">
    <property type="component" value="Unassembled WGS sequence"/>
</dbReference>
<keyword evidence="3" id="KW-0479">Metal-binding</keyword>
<evidence type="ECO:0000256" key="7">
    <source>
        <dbReference type="ARBA" id="ARBA00047761"/>
    </source>
</evidence>